<protein>
    <recommendedName>
        <fullName evidence="6">TAZ-type domain-containing protein</fullName>
    </recommendedName>
</protein>
<gene>
    <name evidence="7" type="ORF">DKX38_001141</name>
</gene>
<evidence type="ECO:0000256" key="5">
    <source>
        <dbReference type="ARBA" id="ARBA00022833"/>
    </source>
</evidence>
<comment type="caution">
    <text evidence="7">The sequence shown here is derived from an EMBL/GenBank/DDBJ whole genome shotgun (WGS) entry which is preliminary data.</text>
</comment>
<name>A0A5N5P3W6_9ROSI</name>
<dbReference type="GO" id="GO:0008270">
    <property type="term" value="F:zinc ion binding"/>
    <property type="evidence" value="ECO:0007669"/>
    <property type="project" value="UniProtKB-KW"/>
</dbReference>
<dbReference type="PANTHER" id="PTHR46287:SF1">
    <property type="entry name" value="BTB_POZ AND TAZ DOMAIN-CONTAINING PROTEIN 3"/>
    <property type="match status" value="1"/>
</dbReference>
<dbReference type="PANTHER" id="PTHR46287">
    <property type="entry name" value="BTB/POZ AND TAZ DOMAIN-CONTAINING PROTEIN 3-RELATED"/>
    <property type="match status" value="1"/>
</dbReference>
<dbReference type="GO" id="GO:0042542">
    <property type="term" value="P:response to hydrogen peroxide"/>
    <property type="evidence" value="ECO:0007669"/>
    <property type="project" value="UniProtKB-ARBA"/>
</dbReference>
<dbReference type="SMART" id="SM00551">
    <property type="entry name" value="ZnF_TAZ"/>
    <property type="match status" value="1"/>
</dbReference>
<dbReference type="GO" id="GO:0009751">
    <property type="term" value="P:response to salicylic acid"/>
    <property type="evidence" value="ECO:0007669"/>
    <property type="project" value="UniProtKB-ARBA"/>
</dbReference>
<feature type="domain" description="TAZ-type" evidence="6">
    <location>
        <begin position="315"/>
        <end position="413"/>
    </location>
</feature>
<keyword evidence="2" id="KW-0479">Metal-binding</keyword>
<dbReference type="InterPro" id="IPR044513">
    <property type="entry name" value="BT1/2/3/4/5"/>
</dbReference>
<dbReference type="AlphaFoldDB" id="A0A5N5P3W6"/>
<dbReference type="Proteomes" id="UP000326939">
    <property type="component" value="Chromosome 1"/>
</dbReference>
<dbReference type="InterPro" id="IPR035898">
    <property type="entry name" value="TAZ_dom_sf"/>
</dbReference>
<organism evidence="7 8">
    <name type="scientific">Salix brachista</name>
    <dbReference type="NCBI Taxonomy" id="2182728"/>
    <lineage>
        <taxon>Eukaryota</taxon>
        <taxon>Viridiplantae</taxon>
        <taxon>Streptophyta</taxon>
        <taxon>Embryophyta</taxon>
        <taxon>Tracheophyta</taxon>
        <taxon>Spermatophyta</taxon>
        <taxon>Magnoliopsida</taxon>
        <taxon>eudicotyledons</taxon>
        <taxon>Gunneridae</taxon>
        <taxon>Pentapetalae</taxon>
        <taxon>rosids</taxon>
        <taxon>fabids</taxon>
        <taxon>Malpighiales</taxon>
        <taxon>Salicaceae</taxon>
        <taxon>Saliceae</taxon>
        <taxon>Salix</taxon>
    </lineage>
</organism>
<reference evidence="8" key="1">
    <citation type="journal article" date="2019" name="Gigascience">
        <title>De novo genome assembly of the endangered Acer yangbiense, a plant species with extremely small populations endemic to Yunnan Province, China.</title>
        <authorList>
            <person name="Yang J."/>
            <person name="Wariss H.M."/>
            <person name="Tao L."/>
            <person name="Zhang R."/>
            <person name="Yun Q."/>
            <person name="Hollingsworth P."/>
            <person name="Dao Z."/>
            <person name="Luo G."/>
            <person name="Guo H."/>
            <person name="Ma Y."/>
            <person name="Sun W."/>
        </authorList>
    </citation>
    <scope>NUCLEOTIDE SEQUENCE [LARGE SCALE GENOMIC DNA]</scope>
    <source>
        <strain evidence="8">cv. br00</strain>
    </source>
</reference>
<dbReference type="InterPro" id="IPR011333">
    <property type="entry name" value="SKP1/BTB/POZ_sf"/>
</dbReference>
<evidence type="ECO:0000259" key="6">
    <source>
        <dbReference type="PROSITE" id="PS50134"/>
    </source>
</evidence>
<dbReference type="SUPFAM" id="SSF54695">
    <property type="entry name" value="POZ domain"/>
    <property type="match status" value="1"/>
</dbReference>
<proteinExistence type="predicted"/>
<evidence type="ECO:0000256" key="3">
    <source>
        <dbReference type="ARBA" id="ARBA00022771"/>
    </source>
</evidence>
<dbReference type="InterPro" id="IPR000197">
    <property type="entry name" value="Znf_TAZ"/>
</dbReference>
<dbReference type="Gene3D" id="1.25.40.420">
    <property type="match status" value="1"/>
</dbReference>
<dbReference type="Gene3D" id="1.20.1020.10">
    <property type="entry name" value="TAZ domain"/>
    <property type="match status" value="1"/>
</dbReference>
<dbReference type="EMBL" id="VDCV01000001">
    <property type="protein sequence ID" value="KAB5573947.1"/>
    <property type="molecule type" value="Genomic_DNA"/>
</dbReference>
<evidence type="ECO:0000256" key="1">
    <source>
        <dbReference type="ARBA" id="ARBA00004906"/>
    </source>
</evidence>
<keyword evidence="5" id="KW-0862">Zinc</keyword>
<dbReference type="GO" id="GO:0006355">
    <property type="term" value="P:regulation of DNA-templated transcription"/>
    <property type="evidence" value="ECO:0007669"/>
    <property type="project" value="UniProtKB-ARBA"/>
</dbReference>
<sequence>MKDLGDAKQILGTRIIRDRDKDLKLQGYVDADLASDTDTRKSTTGFVYTLGNITVCWASKLQKIVALSTTEAEYVSVTEAGKEMVWLQSFLDELGKKQHKGILYSDSQSAIFLAKNPAFHSRTKHIQLRYHFIRSLLDDGQLILEKIRGSENPGDMLTKESIASQVLGTILQQSKVKNGIRYISILGVPCEAVHVFIRFLYSSCYEEDEMKRFVLHLLVLSHSYSVSSLKRVCLDLLEHDCLTKENVIDILQLAWSCDAPQLSIICVRMVVKDLKSVSSTEGWKVMRRANPSLEQELVESVVEADLRKQERLRKIEERKVYLQLHEAMEALLHICRDGCGTIGPCDKMLKGSQFACNFPACKGLESLVHHFSKCKSRVPGGCIHCKHMWQLLELHSRMCDEPDSCKAPRCRHFKEKMHQQTTKEEAKWKLLVSTVIAAKIALGPFTTRRIDLF</sequence>
<keyword evidence="3" id="KW-0863">Zinc-finger</keyword>
<dbReference type="GO" id="GO:0005516">
    <property type="term" value="F:calmodulin binding"/>
    <property type="evidence" value="ECO:0007669"/>
    <property type="project" value="UniProtKB-ARBA"/>
</dbReference>
<dbReference type="FunFam" id="1.25.40.420:FF:000012">
    <property type="entry name" value="BTB/POZ and TAZ domain-containing protein 2"/>
    <property type="match status" value="1"/>
</dbReference>
<dbReference type="Pfam" id="PF02135">
    <property type="entry name" value="zf-TAZ"/>
    <property type="match status" value="1"/>
</dbReference>
<keyword evidence="8" id="KW-1185">Reference proteome</keyword>
<evidence type="ECO:0000256" key="4">
    <source>
        <dbReference type="ARBA" id="ARBA00022786"/>
    </source>
</evidence>
<dbReference type="FunFam" id="1.20.1020.10:FF:000004">
    <property type="entry name" value="BTB/POZ and TAZ domain-containing protein 2"/>
    <property type="match status" value="1"/>
</dbReference>
<evidence type="ECO:0000313" key="8">
    <source>
        <dbReference type="Proteomes" id="UP000326939"/>
    </source>
</evidence>
<comment type="pathway">
    <text evidence="1">Protein modification; protein ubiquitination.</text>
</comment>
<keyword evidence="4" id="KW-0833">Ubl conjugation pathway</keyword>
<dbReference type="CDD" id="cd09272">
    <property type="entry name" value="RNase_HI_RT_Ty1"/>
    <property type="match status" value="1"/>
</dbReference>
<accession>A0A5N5P3W6</accession>
<dbReference type="PROSITE" id="PS50134">
    <property type="entry name" value="ZF_TAZ"/>
    <property type="match status" value="1"/>
</dbReference>
<evidence type="ECO:0000313" key="7">
    <source>
        <dbReference type="EMBL" id="KAB5573947.1"/>
    </source>
</evidence>
<dbReference type="GO" id="GO:0009725">
    <property type="term" value="P:response to hormone"/>
    <property type="evidence" value="ECO:0007669"/>
    <property type="project" value="UniProtKB-ARBA"/>
</dbReference>
<dbReference type="Gene3D" id="3.30.710.10">
    <property type="entry name" value="Potassium Channel Kv1.1, Chain A"/>
    <property type="match status" value="1"/>
</dbReference>
<dbReference type="SUPFAM" id="SSF57933">
    <property type="entry name" value="TAZ domain"/>
    <property type="match status" value="1"/>
</dbReference>
<evidence type="ECO:0000256" key="2">
    <source>
        <dbReference type="ARBA" id="ARBA00022723"/>
    </source>
</evidence>